<protein>
    <submittedName>
        <fullName evidence="2">AP endonuclease, family 2</fullName>
    </submittedName>
</protein>
<dbReference type="InterPro" id="IPR013022">
    <property type="entry name" value="Xyl_isomerase-like_TIM-brl"/>
</dbReference>
<dbReference type="Proteomes" id="UP000009223">
    <property type="component" value="Chromosome"/>
</dbReference>
<sequence length="272" mass="30047">MKLSILPVSFFAKINAGEISIAEWAAHAQKLGVDGYDISIMFIPNHTATLINRLKEESKNAGITIQPFMVCTYPDFTNPDALERDRQIDYLKRDIALVSDLGFQYMRITAGMNHPGLGIEEGAKRCVDCFSKVTDTAQKYGVKLVFENHSKPGAWPLIDFSFNPEAFLAVAEKIQDLPVGINFDTANAVACGANAVELLQKVIKKVWTVHLNDTSTVGKWTPIQIGQGLVDYDGIFKVLKDNKFDGWVAIEEASGNGWKGIDDAVAFARKYV</sequence>
<dbReference type="EMBL" id="CP001843">
    <property type="protein sequence ID" value="AEF85819.1"/>
    <property type="molecule type" value="Genomic_DNA"/>
</dbReference>
<dbReference type="HOGENOM" id="CLU_050006_6_1_12"/>
<dbReference type="GO" id="GO:0004519">
    <property type="term" value="F:endonuclease activity"/>
    <property type="evidence" value="ECO:0007669"/>
    <property type="project" value="UniProtKB-KW"/>
</dbReference>
<reference evidence="3" key="1">
    <citation type="submission" date="2009-12" db="EMBL/GenBank/DDBJ databases">
        <title>Complete sequence of Treponema primitia strain ZAS-2.</title>
        <authorList>
            <person name="Tetu S.G."/>
            <person name="Matson E."/>
            <person name="Ren Q."/>
            <person name="Seshadri R."/>
            <person name="Elbourne L."/>
            <person name="Hassan K.A."/>
            <person name="Durkin A."/>
            <person name="Radune D."/>
            <person name="Mohamoud Y."/>
            <person name="Shay R."/>
            <person name="Jin S."/>
            <person name="Zhang X."/>
            <person name="Lucey K."/>
            <person name="Ballor N.R."/>
            <person name="Ottesen E."/>
            <person name="Rosenthal R."/>
            <person name="Allen A."/>
            <person name="Leadbetter J.R."/>
            <person name="Paulsen I.T."/>
        </authorList>
    </citation>
    <scope>NUCLEOTIDE SEQUENCE [LARGE SCALE GENOMIC DNA]</scope>
    <source>
        <strain evidence="3">ATCC BAA-887 / DSM 12427 / ZAS-2</strain>
    </source>
</reference>
<organism evidence="2 3">
    <name type="scientific">Treponema primitia (strain ATCC BAA-887 / DSM 12427 / ZAS-2)</name>
    <dbReference type="NCBI Taxonomy" id="545694"/>
    <lineage>
        <taxon>Bacteria</taxon>
        <taxon>Pseudomonadati</taxon>
        <taxon>Spirochaetota</taxon>
        <taxon>Spirochaetia</taxon>
        <taxon>Spirochaetales</taxon>
        <taxon>Treponemataceae</taxon>
        <taxon>Treponema</taxon>
    </lineage>
</organism>
<dbReference type="eggNOG" id="COG1082">
    <property type="taxonomic scope" value="Bacteria"/>
</dbReference>
<dbReference type="PANTHER" id="PTHR12110:SF41">
    <property type="entry name" value="INOSOSE DEHYDRATASE"/>
    <property type="match status" value="1"/>
</dbReference>
<dbReference type="SUPFAM" id="SSF51658">
    <property type="entry name" value="Xylose isomerase-like"/>
    <property type="match status" value="1"/>
</dbReference>
<reference evidence="2 3" key="2">
    <citation type="journal article" date="2011" name="ISME J.">
        <title>RNA-seq reveals cooperative metabolic interactions between two termite-gut spirochete species in co-culture.</title>
        <authorList>
            <person name="Rosenthal A.Z."/>
            <person name="Matson E.G."/>
            <person name="Eldar A."/>
            <person name="Leadbetter J.R."/>
        </authorList>
    </citation>
    <scope>NUCLEOTIDE SEQUENCE [LARGE SCALE GENOMIC DNA]</scope>
    <source>
        <strain evidence="3">ATCC BAA-887 / DSM 12427 / ZAS-2</strain>
    </source>
</reference>
<dbReference type="OrthoDB" id="9779184at2"/>
<dbReference type="RefSeq" id="WP_015708767.1">
    <property type="nucleotide sequence ID" value="NC_015578.1"/>
</dbReference>
<keyword evidence="2" id="KW-0378">Hydrolase</keyword>
<gene>
    <name evidence="2" type="ordered locus">TREPR_1316</name>
</gene>
<evidence type="ECO:0000313" key="2">
    <source>
        <dbReference type="EMBL" id="AEF85819.1"/>
    </source>
</evidence>
<keyword evidence="2" id="KW-0540">Nuclease</keyword>
<dbReference type="AlphaFoldDB" id="F5YQW8"/>
<evidence type="ECO:0000259" key="1">
    <source>
        <dbReference type="Pfam" id="PF01261"/>
    </source>
</evidence>
<dbReference type="Pfam" id="PF01261">
    <property type="entry name" value="AP_endonuc_2"/>
    <property type="match status" value="1"/>
</dbReference>
<dbReference type="KEGG" id="tpi:TREPR_1316"/>
<accession>F5YQW8</accession>
<evidence type="ECO:0000313" key="3">
    <source>
        <dbReference type="Proteomes" id="UP000009223"/>
    </source>
</evidence>
<keyword evidence="2" id="KW-0255">Endonuclease</keyword>
<keyword evidence="3" id="KW-1185">Reference proteome</keyword>
<proteinExistence type="predicted"/>
<dbReference type="InterPro" id="IPR036237">
    <property type="entry name" value="Xyl_isomerase-like_sf"/>
</dbReference>
<name>F5YQW8_TREPZ</name>
<feature type="domain" description="Xylose isomerase-like TIM barrel" evidence="1">
    <location>
        <begin position="26"/>
        <end position="270"/>
    </location>
</feature>
<dbReference type="InterPro" id="IPR050312">
    <property type="entry name" value="IolE/XylAMocC-like"/>
</dbReference>
<dbReference type="STRING" id="545694.TREPR_1316"/>
<dbReference type="Gene3D" id="3.20.20.150">
    <property type="entry name" value="Divalent-metal-dependent TIM barrel enzymes"/>
    <property type="match status" value="1"/>
</dbReference>
<dbReference type="PANTHER" id="PTHR12110">
    <property type="entry name" value="HYDROXYPYRUVATE ISOMERASE"/>
    <property type="match status" value="1"/>
</dbReference>